<keyword evidence="8" id="KW-1185">Reference proteome</keyword>
<reference evidence="8" key="1">
    <citation type="journal article" date="2012" name="J. Bacteriol.">
        <title>Revised Genome Sequence of Burkholderia thailandensis MSMB43 with Improved Annotation.</title>
        <authorList>
            <person name="Zhuo Y."/>
            <person name="Liu L."/>
            <person name="Wang Q."/>
            <person name="Liu X."/>
            <person name="Ren B."/>
            <person name="Liu M."/>
            <person name="Ni P."/>
            <person name="Cheng Y.Q."/>
            <person name="Zhang L."/>
        </authorList>
    </citation>
    <scope>NUCLEOTIDE SEQUENCE [LARGE SCALE GENOMIC DNA]</scope>
    <source>
        <strain evidence="8">MSMB43</strain>
    </source>
</reference>
<proteinExistence type="inferred from homology"/>
<name>A0ABN0G1N4_9BURK</name>
<evidence type="ECO:0000256" key="6">
    <source>
        <dbReference type="SAM" id="Phobius"/>
    </source>
</evidence>
<protein>
    <submittedName>
        <fullName evidence="7">Conserved inner membrane protein</fullName>
    </submittedName>
</protein>
<evidence type="ECO:0000313" key="7">
    <source>
        <dbReference type="EMBL" id="EIP86131.1"/>
    </source>
</evidence>
<dbReference type="PANTHER" id="PTHR30238:SF4">
    <property type="entry name" value="SLL1022 PROTEIN"/>
    <property type="match status" value="1"/>
</dbReference>
<feature type="transmembrane region" description="Helical" evidence="6">
    <location>
        <begin position="238"/>
        <end position="257"/>
    </location>
</feature>
<keyword evidence="4 6" id="KW-1133">Transmembrane helix</keyword>
<dbReference type="EMBL" id="JH692065">
    <property type="protein sequence ID" value="EIP86131.1"/>
    <property type="molecule type" value="Genomic_DNA"/>
</dbReference>
<comment type="subcellular location">
    <subcellularLocation>
        <location evidence="1">Membrane</location>
        <topology evidence="1">Multi-pass membrane protein</topology>
    </subcellularLocation>
</comment>
<evidence type="ECO:0000256" key="4">
    <source>
        <dbReference type="ARBA" id="ARBA00022989"/>
    </source>
</evidence>
<comment type="similarity">
    <text evidence="2">Belongs to the TerC family.</text>
</comment>
<evidence type="ECO:0000256" key="3">
    <source>
        <dbReference type="ARBA" id="ARBA00022692"/>
    </source>
</evidence>
<evidence type="ECO:0000256" key="1">
    <source>
        <dbReference type="ARBA" id="ARBA00004141"/>
    </source>
</evidence>
<keyword evidence="5 6" id="KW-0472">Membrane</keyword>
<dbReference type="SUPFAM" id="SSF103473">
    <property type="entry name" value="MFS general substrate transporter"/>
    <property type="match status" value="1"/>
</dbReference>
<evidence type="ECO:0000256" key="5">
    <source>
        <dbReference type="ARBA" id="ARBA00023136"/>
    </source>
</evidence>
<dbReference type="PANTHER" id="PTHR30238">
    <property type="entry name" value="MEMBRANE BOUND PREDICTED REDOX MODULATOR"/>
    <property type="match status" value="1"/>
</dbReference>
<dbReference type="InterPro" id="IPR036259">
    <property type="entry name" value="MFS_trans_sf"/>
</dbReference>
<dbReference type="Proteomes" id="UP000004682">
    <property type="component" value="Unassembled WGS sequence"/>
</dbReference>
<organism evidence="7 8">
    <name type="scientific">Burkholderia humptydooensis MSMB43</name>
    <dbReference type="NCBI Taxonomy" id="441157"/>
    <lineage>
        <taxon>Bacteria</taxon>
        <taxon>Pseudomonadati</taxon>
        <taxon>Pseudomonadota</taxon>
        <taxon>Betaproteobacteria</taxon>
        <taxon>Burkholderiales</taxon>
        <taxon>Burkholderiaceae</taxon>
        <taxon>Burkholderia</taxon>
        <taxon>pseudomallei group</taxon>
    </lineage>
</organism>
<keyword evidence="3 6" id="KW-0812">Transmembrane</keyword>
<evidence type="ECO:0000256" key="2">
    <source>
        <dbReference type="ARBA" id="ARBA00007511"/>
    </source>
</evidence>
<dbReference type="InterPro" id="IPR005496">
    <property type="entry name" value="Integral_membrane_TerC"/>
</dbReference>
<feature type="transmembrane region" description="Helical" evidence="6">
    <location>
        <begin position="107"/>
        <end position="126"/>
    </location>
</feature>
<sequence>MKAPIITASTCDPSAQTTTIMDYLLTLAADPAVWAALVTLVAMEIVLGIDNLIFISILSNKLPEARRERARRLGIGLALIFRLALLGTVAWIARLTEPVFALFDHAFSWRDLILISGGLFLVWKATKEMHHHVSHDGANEGSSTNGAGLTMWAAVSQILMLDIVFSIDSIVTAVGMTTHIPIMFVAVIAAVTVMLFASGPLSRFIDRHPTIVMLALSFLIVIGMTLIAEGFGSHVPQGYIYAAMAFSAFVEGMNMLARRAKDKRAKRIAAH</sequence>
<feature type="transmembrane region" description="Helical" evidence="6">
    <location>
        <begin position="179"/>
        <end position="199"/>
    </location>
</feature>
<gene>
    <name evidence="7" type="ORF">A33K_17221</name>
</gene>
<accession>A0ABN0G1N4</accession>
<feature type="transmembrane region" description="Helical" evidence="6">
    <location>
        <begin position="32"/>
        <end position="54"/>
    </location>
</feature>
<evidence type="ECO:0000313" key="8">
    <source>
        <dbReference type="Proteomes" id="UP000004682"/>
    </source>
</evidence>
<feature type="transmembrane region" description="Helical" evidence="6">
    <location>
        <begin position="211"/>
        <end position="232"/>
    </location>
</feature>
<dbReference type="Pfam" id="PF03741">
    <property type="entry name" value="TerC"/>
    <property type="match status" value="1"/>
</dbReference>
<feature type="transmembrane region" description="Helical" evidence="6">
    <location>
        <begin position="147"/>
        <end position="167"/>
    </location>
</feature>
<feature type="transmembrane region" description="Helical" evidence="6">
    <location>
        <begin position="75"/>
        <end position="95"/>
    </location>
</feature>